<evidence type="ECO:0008006" key="3">
    <source>
        <dbReference type="Google" id="ProtNLM"/>
    </source>
</evidence>
<dbReference type="Proteomes" id="UP001240250">
    <property type="component" value="Unassembled WGS sequence"/>
</dbReference>
<comment type="caution">
    <text evidence="1">The sequence shown here is derived from an EMBL/GenBank/DDBJ whole genome shotgun (WGS) entry which is preliminary data.</text>
</comment>
<dbReference type="InterPro" id="IPR011010">
    <property type="entry name" value="DNA_brk_join_enz"/>
</dbReference>
<accession>A0ABU0GP19</accession>
<proteinExistence type="predicted"/>
<organism evidence="1 2">
    <name type="scientific">Cellulomonas iranensis</name>
    <dbReference type="NCBI Taxonomy" id="76862"/>
    <lineage>
        <taxon>Bacteria</taxon>
        <taxon>Bacillati</taxon>
        <taxon>Actinomycetota</taxon>
        <taxon>Actinomycetes</taxon>
        <taxon>Micrococcales</taxon>
        <taxon>Cellulomonadaceae</taxon>
        <taxon>Cellulomonas</taxon>
    </lineage>
</organism>
<protein>
    <recommendedName>
        <fullName evidence="3">Core-binding (CB) domain-containing protein</fullName>
    </recommendedName>
</protein>
<name>A0ABU0GP19_9CELL</name>
<sequence length="288" mass="30923">MRGRTTVGQAAARYLVQLEQRPASTARAQRWALTDLVAQLGEEPLGQVAQDDRLALWSTSPTGSGREPSAASVRQRATAARGLLRHAVEHAMLDADAADRALAALRRPATPPVVRDHAPARLLLARVGGRRPHGVSWEVWVRFRAHVRVLADTGASERDLARACVADLAADATTLRLVDVPHDLSEPTRHAVEQWLPVRAALVATLEGSPPPQLWVRAHPSVHPRTGAVAAVGMPITARGLRKAFTEVLAALVGDDPRLATCTVAHVRGLGRGRSAGDDRPRRAPDEV</sequence>
<gene>
    <name evidence="1" type="ORF">JO380_003429</name>
</gene>
<keyword evidence="2" id="KW-1185">Reference proteome</keyword>
<dbReference type="SUPFAM" id="SSF56349">
    <property type="entry name" value="DNA breaking-rejoining enzymes"/>
    <property type="match status" value="1"/>
</dbReference>
<reference evidence="1 2" key="1">
    <citation type="submission" date="2023-07" db="EMBL/GenBank/DDBJ databases">
        <title>Sequencing the genomes of 1000 actinobacteria strains.</title>
        <authorList>
            <person name="Klenk H.-P."/>
        </authorList>
    </citation>
    <scope>NUCLEOTIDE SEQUENCE [LARGE SCALE GENOMIC DNA]</scope>
    <source>
        <strain evidence="1 2">DSM 14785</strain>
    </source>
</reference>
<evidence type="ECO:0000313" key="2">
    <source>
        <dbReference type="Proteomes" id="UP001240250"/>
    </source>
</evidence>
<dbReference type="EMBL" id="JAUSVM010000001">
    <property type="protein sequence ID" value="MDQ0427048.1"/>
    <property type="molecule type" value="Genomic_DNA"/>
</dbReference>
<evidence type="ECO:0000313" key="1">
    <source>
        <dbReference type="EMBL" id="MDQ0427048.1"/>
    </source>
</evidence>
<dbReference type="RefSeq" id="WP_070318757.1">
    <property type="nucleotide sequence ID" value="NZ_CP194061.1"/>
</dbReference>